<dbReference type="OrthoDB" id="5508807at2"/>
<evidence type="ECO:0008006" key="4">
    <source>
        <dbReference type="Google" id="ProtNLM"/>
    </source>
</evidence>
<name>A0A077MDC8_9MICO</name>
<dbReference type="Pfam" id="PF09660">
    <property type="entry name" value="DUF2397"/>
    <property type="match status" value="1"/>
</dbReference>
<evidence type="ECO:0000313" key="3">
    <source>
        <dbReference type="Proteomes" id="UP000035720"/>
    </source>
</evidence>
<dbReference type="RefSeq" id="WP_048546252.1">
    <property type="nucleotide sequence ID" value="NZ_HF571038.1"/>
</dbReference>
<sequence>MDPEETLAGLQGPALPTSPPVDRQRLEALRYAVNEESGQYIAIMRVFTTGLAGLLSDQSAVDVREALTAQGVSLDLDTVDARLSYLVEHGNIARSPRETEARTLADYLRNRARYQLTQRGELVHRQVEELLGHSESAREVSSQMLGGILAGLTALAALDATHLEGVEPDRLARDITTVFAQFDELVHSTREFYTYLTQVLSRFDLDRSEFQLFKVALIDYLQRFVDEISRHMPQIADILATLDPAVPDLVARANAGERLLDTGGRLARRSAGLDPLDWRSLRAWFTGEGGRGSDADGVRNLATSAMRSLLTNLRRIATSAEREHGRYADLVRVARWFDDADDDTAHALFASVFGLYSARHLGFISDDPEQPASPMTSWWTGPRADVPVMLREQGERTIAGRSGRREDFAVAKAARLAERTRAERDRAAAFAEIVAHEGRLGRVRVSDLARDLLLELYAGALAAAIDGDAPVVAVPGTAAVLFVHETPGDGTAVTSPAGRLTLVGRTLEVRAEQAVRTDHKVAQ</sequence>
<dbReference type="STRING" id="1193518.BN13_500013"/>
<proteinExistence type="predicted"/>
<organism evidence="2 3">
    <name type="scientific">Nostocoides jenkinsii Ben 74</name>
    <dbReference type="NCBI Taxonomy" id="1193518"/>
    <lineage>
        <taxon>Bacteria</taxon>
        <taxon>Bacillati</taxon>
        <taxon>Actinomycetota</taxon>
        <taxon>Actinomycetes</taxon>
        <taxon>Micrococcales</taxon>
        <taxon>Intrasporangiaceae</taxon>
        <taxon>Nostocoides</taxon>
    </lineage>
</organism>
<reference evidence="2 3" key="1">
    <citation type="journal article" date="2013" name="ISME J.">
        <title>A metabolic model for members of the genus Tetrasphaera involved in enhanced biological phosphorus removal.</title>
        <authorList>
            <person name="Kristiansen R."/>
            <person name="Nguyen H.T.T."/>
            <person name="Saunders A.M."/>
            <person name="Nielsen J.L."/>
            <person name="Wimmer R."/>
            <person name="Le V.Q."/>
            <person name="McIlroy S.J."/>
            <person name="Petrovski S."/>
            <person name="Seviour R.J."/>
            <person name="Calteau A."/>
            <person name="Nielsen K.L."/>
            <person name="Nielsen P.H."/>
        </authorList>
    </citation>
    <scope>NUCLEOTIDE SEQUENCE [LARGE SCALE GENOMIC DNA]</scope>
    <source>
        <strain evidence="2 3">Ben 74</strain>
    </source>
</reference>
<dbReference type="InterPro" id="IPR013493">
    <property type="entry name" value="CHP02677"/>
</dbReference>
<dbReference type="Proteomes" id="UP000035720">
    <property type="component" value="Unassembled WGS sequence"/>
</dbReference>
<gene>
    <name evidence="2" type="ORF">BN13_500013</name>
</gene>
<dbReference type="EMBL" id="CAJC01000162">
    <property type="protein sequence ID" value="CCI53885.1"/>
    <property type="molecule type" value="Genomic_DNA"/>
</dbReference>
<comment type="caution">
    <text evidence="2">The sequence shown here is derived from an EMBL/GenBank/DDBJ whole genome shotgun (WGS) entry which is preliminary data.</text>
</comment>
<protein>
    <recommendedName>
        <fullName evidence="4">TIGR02677 family protein</fullName>
    </recommendedName>
</protein>
<keyword evidence="3" id="KW-1185">Reference proteome</keyword>
<evidence type="ECO:0000313" key="2">
    <source>
        <dbReference type="EMBL" id="CCI53885.1"/>
    </source>
</evidence>
<accession>A0A077MDC8</accession>
<dbReference type="NCBIfam" id="TIGR02677">
    <property type="entry name" value="TIGR02677 family protein"/>
    <property type="match status" value="1"/>
</dbReference>
<evidence type="ECO:0000256" key="1">
    <source>
        <dbReference type="SAM" id="MobiDB-lite"/>
    </source>
</evidence>
<dbReference type="AlphaFoldDB" id="A0A077MDC8"/>
<feature type="region of interest" description="Disordered" evidence="1">
    <location>
        <begin position="1"/>
        <end position="21"/>
    </location>
</feature>